<accession>A0ACB9BHL2</accession>
<keyword evidence="2" id="KW-1185">Reference proteome</keyword>
<dbReference type="EMBL" id="CM042014">
    <property type="protein sequence ID" value="KAI3721038.1"/>
    <property type="molecule type" value="Genomic_DNA"/>
</dbReference>
<evidence type="ECO:0000313" key="1">
    <source>
        <dbReference type="EMBL" id="KAI3721038.1"/>
    </source>
</evidence>
<comment type="caution">
    <text evidence="1">The sequence shown here is derived from an EMBL/GenBank/DDBJ whole genome shotgun (WGS) entry which is preliminary data.</text>
</comment>
<reference evidence="1 2" key="2">
    <citation type="journal article" date="2022" name="Mol. Ecol. Resour.">
        <title>The genomes of chicory, endive, great burdock and yacon provide insights into Asteraceae paleo-polyploidization history and plant inulin production.</title>
        <authorList>
            <person name="Fan W."/>
            <person name="Wang S."/>
            <person name="Wang H."/>
            <person name="Wang A."/>
            <person name="Jiang F."/>
            <person name="Liu H."/>
            <person name="Zhao H."/>
            <person name="Xu D."/>
            <person name="Zhang Y."/>
        </authorList>
    </citation>
    <scope>NUCLEOTIDE SEQUENCE [LARGE SCALE GENOMIC DNA]</scope>
    <source>
        <strain evidence="2">cv. Punajuju</strain>
        <tissue evidence="1">Leaves</tissue>
    </source>
</reference>
<organism evidence="1 2">
    <name type="scientific">Cichorium intybus</name>
    <name type="common">Chicory</name>
    <dbReference type="NCBI Taxonomy" id="13427"/>
    <lineage>
        <taxon>Eukaryota</taxon>
        <taxon>Viridiplantae</taxon>
        <taxon>Streptophyta</taxon>
        <taxon>Embryophyta</taxon>
        <taxon>Tracheophyta</taxon>
        <taxon>Spermatophyta</taxon>
        <taxon>Magnoliopsida</taxon>
        <taxon>eudicotyledons</taxon>
        <taxon>Gunneridae</taxon>
        <taxon>Pentapetalae</taxon>
        <taxon>asterids</taxon>
        <taxon>campanulids</taxon>
        <taxon>Asterales</taxon>
        <taxon>Asteraceae</taxon>
        <taxon>Cichorioideae</taxon>
        <taxon>Cichorieae</taxon>
        <taxon>Cichoriinae</taxon>
        <taxon>Cichorium</taxon>
    </lineage>
</organism>
<protein>
    <submittedName>
        <fullName evidence="1">Uncharacterized protein</fullName>
    </submittedName>
</protein>
<evidence type="ECO:0000313" key="2">
    <source>
        <dbReference type="Proteomes" id="UP001055811"/>
    </source>
</evidence>
<sequence length="115" mass="12648">MFLLTIIIHWNCIDGNSDNIFTCSSMELESLASISHILDDYNTNMKTMSESKPEPQLTHASIGKSGFRISNEDDDTVTLAGNEDIHKWVRNGVVVVPTRIKTNDRVVVAVVTGAG</sequence>
<proteinExistence type="predicted"/>
<dbReference type="Proteomes" id="UP001055811">
    <property type="component" value="Linkage Group LG06"/>
</dbReference>
<reference evidence="2" key="1">
    <citation type="journal article" date="2022" name="Mol. Ecol. Resour.">
        <title>The genomes of chicory, endive, great burdock and yacon provide insights into Asteraceae palaeo-polyploidization history and plant inulin production.</title>
        <authorList>
            <person name="Fan W."/>
            <person name="Wang S."/>
            <person name="Wang H."/>
            <person name="Wang A."/>
            <person name="Jiang F."/>
            <person name="Liu H."/>
            <person name="Zhao H."/>
            <person name="Xu D."/>
            <person name="Zhang Y."/>
        </authorList>
    </citation>
    <scope>NUCLEOTIDE SEQUENCE [LARGE SCALE GENOMIC DNA]</scope>
    <source>
        <strain evidence="2">cv. Punajuju</strain>
    </source>
</reference>
<name>A0ACB9BHL2_CICIN</name>
<gene>
    <name evidence="1" type="ORF">L2E82_32041</name>
</gene>